<dbReference type="EMBL" id="BEZZ01000788">
    <property type="protein sequence ID" value="GCC36121.1"/>
    <property type="molecule type" value="Genomic_DNA"/>
</dbReference>
<name>A0A401T0H1_CHIPU</name>
<gene>
    <name evidence="1" type="ORF">chiPu_0014613</name>
</gene>
<dbReference type="AlphaFoldDB" id="A0A401T0H1"/>
<sequence>MRHRLREGGCSSAGASLMQFPVSDWAFLKEDGTGKAIRPVASRIANPPWDRGASSVFVRELRGGALSGCLSLSQVSAACKSAFSSADFLSLLSVKKTFKNNRWPWKIGTSHNSRRKWIV</sequence>
<proteinExistence type="predicted"/>
<reference evidence="1 2" key="1">
    <citation type="journal article" date="2018" name="Nat. Ecol. Evol.">
        <title>Shark genomes provide insights into elasmobranch evolution and the origin of vertebrates.</title>
        <authorList>
            <person name="Hara Y"/>
            <person name="Yamaguchi K"/>
            <person name="Onimaru K"/>
            <person name="Kadota M"/>
            <person name="Koyanagi M"/>
            <person name="Keeley SD"/>
            <person name="Tatsumi K"/>
            <person name="Tanaka K"/>
            <person name="Motone F"/>
            <person name="Kageyama Y"/>
            <person name="Nozu R"/>
            <person name="Adachi N"/>
            <person name="Nishimura O"/>
            <person name="Nakagawa R"/>
            <person name="Tanegashima C"/>
            <person name="Kiyatake I"/>
            <person name="Matsumoto R"/>
            <person name="Murakumo K"/>
            <person name="Nishida K"/>
            <person name="Terakita A"/>
            <person name="Kuratani S"/>
            <person name="Sato K"/>
            <person name="Hyodo S Kuraku.S."/>
        </authorList>
    </citation>
    <scope>NUCLEOTIDE SEQUENCE [LARGE SCALE GENOMIC DNA]</scope>
</reference>
<evidence type="ECO:0000313" key="1">
    <source>
        <dbReference type="EMBL" id="GCC36121.1"/>
    </source>
</evidence>
<organism evidence="1 2">
    <name type="scientific">Chiloscyllium punctatum</name>
    <name type="common">Brownbanded bambooshark</name>
    <name type="synonym">Hemiscyllium punctatum</name>
    <dbReference type="NCBI Taxonomy" id="137246"/>
    <lineage>
        <taxon>Eukaryota</taxon>
        <taxon>Metazoa</taxon>
        <taxon>Chordata</taxon>
        <taxon>Craniata</taxon>
        <taxon>Vertebrata</taxon>
        <taxon>Chondrichthyes</taxon>
        <taxon>Elasmobranchii</taxon>
        <taxon>Galeomorphii</taxon>
        <taxon>Galeoidea</taxon>
        <taxon>Orectolobiformes</taxon>
        <taxon>Hemiscylliidae</taxon>
        <taxon>Chiloscyllium</taxon>
    </lineage>
</organism>
<dbReference type="Proteomes" id="UP000287033">
    <property type="component" value="Unassembled WGS sequence"/>
</dbReference>
<evidence type="ECO:0000313" key="2">
    <source>
        <dbReference type="Proteomes" id="UP000287033"/>
    </source>
</evidence>
<comment type="caution">
    <text evidence="1">The sequence shown here is derived from an EMBL/GenBank/DDBJ whole genome shotgun (WGS) entry which is preliminary data.</text>
</comment>
<keyword evidence="2" id="KW-1185">Reference proteome</keyword>
<accession>A0A401T0H1</accession>
<protein>
    <submittedName>
        <fullName evidence="1">Uncharacterized protein</fullName>
    </submittedName>
</protein>